<dbReference type="Pfam" id="PF03176">
    <property type="entry name" value="MMPL"/>
    <property type="match status" value="2"/>
</dbReference>
<reference evidence="10" key="1">
    <citation type="journal article" date="2019" name="Int. J. Syst. Evol. Microbiol.">
        <title>The Global Catalogue of Microorganisms (GCM) 10K type strain sequencing project: providing services to taxonomists for standard genome sequencing and annotation.</title>
        <authorList>
            <consortium name="The Broad Institute Genomics Platform"/>
            <consortium name="The Broad Institute Genome Sequencing Center for Infectious Disease"/>
            <person name="Wu L."/>
            <person name="Ma J."/>
        </authorList>
    </citation>
    <scope>NUCLEOTIDE SEQUENCE [LARGE SCALE GENOMIC DNA]</scope>
    <source>
        <strain evidence="10">CGMCC 1.13574</strain>
    </source>
</reference>
<keyword evidence="3" id="KW-1003">Cell membrane</keyword>
<feature type="transmembrane region" description="Helical" evidence="7">
    <location>
        <begin position="586"/>
        <end position="610"/>
    </location>
</feature>
<feature type="transmembrane region" description="Helical" evidence="7">
    <location>
        <begin position="622"/>
        <end position="640"/>
    </location>
</feature>
<dbReference type="Gene3D" id="1.20.1640.10">
    <property type="entry name" value="Multidrug efflux transporter AcrB transmembrane domain"/>
    <property type="match status" value="2"/>
</dbReference>
<sequence length="746" mass="82214">MTQLLRAVTAFSSRKKGAIIMLALWIALVLILSAFAPTSKMFAVNSNASDLPADVPSELARQAIDQHFPADGGLTALLVFHDDRPLSDDQQQQIVNFSRGLVEDKPEGVEQSLPIHQMPPSSWEPFFSADHTTLMLPVHLDKGLDSHQVRDAVKAIDQRADALREQLHISITGPAGIASDALAVFQNADLVLMLSTVALILVLMIVLYRSPLLAIVPLLVAGLSYAVVDRLLGLAGKNDWFVVDSQALSIMMILLFAVLTDYCLFVFSRYREELRNCASQFEAMRVAMNYVGEPIFFSSSTIFVSVLTLAAALFKPYQHFAPVFATALIVILLSGLTLIPAVFTLLGRKAFWPFVPKVGETKQEGRSFWAKLGRFNIRKPRTIVAVLMLLLVGASLFTTDIKYSFNLLQSFPEDSSSRIGFETLERQFPKGSLAPVTAVVESTQEIQPDQRLYNALGKIAAQLASVQGVESVTPDLTADNQQETGRQLPKGVLSEDRQAIQLQMVLADDPYGTEAMQTIETLRQQAEQIITDSGLELSSYRLHFAGQTPQMVDTRDINDRDTLLVVTVVIAVITLLLIFQSRSLIAPLYMIGTILLTYGTALGLGWLIFHELLGYEAISYRIPLYSFVFLVALGVDYNILLLSRVREEAQKHELPQAIARAVALTGKTISSAGLILVATFAVLMTQPLLELFMFGFVVALGVLIDTFLVRALLMPSIMVLLGRFNWWPTASSRKMNTITHGIGGER</sequence>
<feature type="transmembrane region" description="Helical" evidence="7">
    <location>
        <begin position="562"/>
        <end position="579"/>
    </location>
</feature>
<dbReference type="PANTHER" id="PTHR33406:SF6">
    <property type="entry name" value="MEMBRANE PROTEIN YDGH-RELATED"/>
    <property type="match status" value="1"/>
</dbReference>
<proteinExistence type="inferred from homology"/>
<dbReference type="PANTHER" id="PTHR33406">
    <property type="entry name" value="MEMBRANE PROTEIN MJ1562-RELATED"/>
    <property type="match status" value="1"/>
</dbReference>
<evidence type="ECO:0000256" key="4">
    <source>
        <dbReference type="ARBA" id="ARBA00022692"/>
    </source>
</evidence>
<comment type="subcellular location">
    <subcellularLocation>
        <location evidence="1">Cell membrane</location>
        <topology evidence="1">Multi-pass membrane protein</topology>
    </subcellularLocation>
</comment>
<evidence type="ECO:0000256" key="3">
    <source>
        <dbReference type="ARBA" id="ARBA00022475"/>
    </source>
</evidence>
<organism evidence="9 10">
    <name type="scientific">Tumebacillus lipolyticus</name>
    <dbReference type="NCBI Taxonomy" id="1280370"/>
    <lineage>
        <taxon>Bacteria</taxon>
        <taxon>Bacillati</taxon>
        <taxon>Bacillota</taxon>
        <taxon>Bacilli</taxon>
        <taxon>Bacillales</taxon>
        <taxon>Alicyclobacillaceae</taxon>
        <taxon>Tumebacillus</taxon>
    </lineage>
</organism>
<keyword evidence="5 7" id="KW-1133">Transmembrane helix</keyword>
<keyword evidence="10" id="KW-1185">Reference proteome</keyword>
<evidence type="ECO:0000256" key="1">
    <source>
        <dbReference type="ARBA" id="ARBA00004651"/>
    </source>
</evidence>
<keyword evidence="6 7" id="KW-0472">Membrane</keyword>
<dbReference type="RefSeq" id="WP_386044077.1">
    <property type="nucleotide sequence ID" value="NZ_JBHUIO010000002.1"/>
</dbReference>
<protein>
    <submittedName>
        <fullName evidence="9">MMPL family transporter</fullName>
    </submittedName>
</protein>
<feature type="transmembrane region" description="Helical" evidence="7">
    <location>
        <begin position="294"/>
        <end position="314"/>
    </location>
</feature>
<evidence type="ECO:0000256" key="5">
    <source>
        <dbReference type="ARBA" id="ARBA00022989"/>
    </source>
</evidence>
<evidence type="ECO:0000256" key="2">
    <source>
        <dbReference type="ARBA" id="ARBA00010157"/>
    </source>
</evidence>
<dbReference type="InterPro" id="IPR000731">
    <property type="entry name" value="SSD"/>
</dbReference>
<dbReference type="EMBL" id="JBHUIO010000002">
    <property type="protein sequence ID" value="MFD2169025.1"/>
    <property type="molecule type" value="Genomic_DNA"/>
</dbReference>
<evidence type="ECO:0000256" key="7">
    <source>
        <dbReference type="SAM" id="Phobius"/>
    </source>
</evidence>
<comment type="caution">
    <text evidence="9">The sequence shown here is derived from an EMBL/GenBank/DDBJ whole genome shotgun (WGS) entry which is preliminary data.</text>
</comment>
<evidence type="ECO:0000256" key="6">
    <source>
        <dbReference type="ARBA" id="ARBA00023136"/>
    </source>
</evidence>
<accession>A0ABW4ZUY9</accession>
<name>A0ABW4ZUY9_9BACL</name>
<feature type="transmembrane region" description="Helical" evidence="7">
    <location>
        <begin position="247"/>
        <end position="267"/>
    </location>
</feature>
<feature type="transmembrane region" description="Helical" evidence="7">
    <location>
        <begin position="215"/>
        <end position="235"/>
    </location>
</feature>
<feature type="transmembrane region" description="Helical" evidence="7">
    <location>
        <begin position="190"/>
        <end position="208"/>
    </location>
</feature>
<comment type="similarity">
    <text evidence="2">Belongs to the resistance-nodulation-cell division (RND) (TC 2.A.6) family. MmpL subfamily.</text>
</comment>
<evidence type="ECO:0000259" key="8">
    <source>
        <dbReference type="PROSITE" id="PS50156"/>
    </source>
</evidence>
<dbReference type="PROSITE" id="PS50156">
    <property type="entry name" value="SSD"/>
    <property type="match status" value="1"/>
</dbReference>
<dbReference type="Proteomes" id="UP001597343">
    <property type="component" value="Unassembled WGS sequence"/>
</dbReference>
<feature type="transmembrane region" description="Helical" evidence="7">
    <location>
        <begin position="383"/>
        <end position="405"/>
    </location>
</feature>
<dbReference type="InterPro" id="IPR050545">
    <property type="entry name" value="Mycobact_MmpL"/>
</dbReference>
<evidence type="ECO:0000313" key="9">
    <source>
        <dbReference type="EMBL" id="MFD2169025.1"/>
    </source>
</evidence>
<keyword evidence="4 7" id="KW-0812">Transmembrane</keyword>
<feature type="transmembrane region" description="Helical" evidence="7">
    <location>
        <begin position="320"/>
        <end position="347"/>
    </location>
</feature>
<feature type="domain" description="SSD" evidence="8">
    <location>
        <begin position="612"/>
        <end position="719"/>
    </location>
</feature>
<evidence type="ECO:0000313" key="10">
    <source>
        <dbReference type="Proteomes" id="UP001597343"/>
    </source>
</evidence>
<feature type="transmembrane region" description="Helical" evidence="7">
    <location>
        <begin position="691"/>
        <end position="713"/>
    </location>
</feature>
<dbReference type="SUPFAM" id="SSF82866">
    <property type="entry name" value="Multidrug efflux transporter AcrB transmembrane domain"/>
    <property type="match status" value="2"/>
</dbReference>
<dbReference type="InterPro" id="IPR004869">
    <property type="entry name" value="MMPL_dom"/>
</dbReference>
<gene>
    <name evidence="9" type="ORF">ACFSOY_03195</name>
</gene>
<feature type="transmembrane region" description="Helical" evidence="7">
    <location>
        <begin position="661"/>
        <end position="685"/>
    </location>
</feature>